<dbReference type="InterPro" id="IPR036770">
    <property type="entry name" value="Ankyrin_rpt-contain_sf"/>
</dbReference>
<accession>A0A5C5G1U8</accession>
<evidence type="ECO:0000256" key="10">
    <source>
        <dbReference type="ARBA" id="ARBA00048048"/>
    </source>
</evidence>
<keyword evidence="9" id="KW-0449">Lipoprotein</keyword>
<comment type="similarity">
    <text evidence="2">Belongs to the DHHC palmitoyltransferase family. AKR/ZDHHC17 subfamily.</text>
</comment>
<comment type="caution">
    <text evidence="15">The sequence shown here is derived from an EMBL/GenBank/DDBJ whole genome shotgun (WGS) entry which is preliminary data.</text>
</comment>
<dbReference type="PROSITE" id="PS50216">
    <property type="entry name" value="DHHC"/>
    <property type="match status" value="1"/>
</dbReference>
<feature type="repeat" description="ANK" evidence="11">
    <location>
        <begin position="187"/>
        <end position="219"/>
    </location>
</feature>
<reference evidence="15 16" key="1">
    <citation type="submission" date="2019-03" db="EMBL/GenBank/DDBJ databases">
        <title>Rhodosporidium diobovatum UCD-FST 08-225 genome sequencing, assembly, and annotation.</title>
        <authorList>
            <person name="Fakankun I.U."/>
            <person name="Fristensky B."/>
            <person name="Levin D.B."/>
        </authorList>
    </citation>
    <scope>NUCLEOTIDE SEQUENCE [LARGE SCALE GENOMIC DNA]</scope>
    <source>
        <strain evidence="15 16">UCD-FST 08-225</strain>
    </source>
</reference>
<keyword evidence="4" id="KW-0677">Repeat</keyword>
<dbReference type="Pfam" id="PF12796">
    <property type="entry name" value="Ank_2"/>
    <property type="match status" value="2"/>
</dbReference>
<dbReference type="OrthoDB" id="6781668at2759"/>
<evidence type="ECO:0000256" key="9">
    <source>
        <dbReference type="ARBA" id="ARBA00023288"/>
    </source>
</evidence>
<dbReference type="EMBL" id="SOZI01000015">
    <property type="protein sequence ID" value="TNY23100.1"/>
    <property type="molecule type" value="Genomic_DNA"/>
</dbReference>
<feature type="transmembrane region" description="Helical" evidence="12">
    <location>
        <begin position="380"/>
        <end position="397"/>
    </location>
</feature>
<feature type="transmembrane region" description="Helical" evidence="12">
    <location>
        <begin position="299"/>
        <end position="316"/>
    </location>
</feature>
<keyword evidence="16" id="KW-1185">Reference proteome</keyword>
<dbReference type="GO" id="GO:0019706">
    <property type="term" value="F:protein-cysteine S-palmitoyltransferase activity"/>
    <property type="evidence" value="ECO:0007669"/>
    <property type="project" value="UniProtKB-EC"/>
</dbReference>
<evidence type="ECO:0000256" key="7">
    <source>
        <dbReference type="ARBA" id="ARBA00023136"/>
    </source>
</evidence>
<dbReference type="PRINTS" id="PR01415">
    <property type="entry name" value="ANKYRIN"/>
</dbReference>
<feature type="region of interest" description="Disordered" evidence="13">
    <location>
        <begin position="1"/>
        <end position="46"/>
    </location>
</feature>
<dbReference type="SUPFAM" id="SSF48403">
    <property type="entry name" value="Ankyrin repeat"/>
    <property type="match status" value="1"/>
</dbReference>
<feature type="compositionally biased region" description="Gly residues" evidence="13">
    <location>
        <begin position="800"/>
        <end position="811"/>
    </location>
</feature>
<keyword evidence="8" id="KW-0564">Palmitate</keyword>
<evidence type="ECO:0000256" key="1">
    <source>
        <dbReference type="ARBA" id="ARBA00004141"/>
    </source>
</evidence>
<feature type="transmembrane region" description="Helical" evidence="12">
    <location>
        <begin position="403"/>
        <end position="425"/>
    </location>
</feature>
<feature type="transmembrane region" description="Helical" evidence="12">
    <location>
        <begin position="507"/>
        <end position="529"/>
    </location>
</feature>
<dbReference type="PROSITE" id="PS50297">
    <property type="entry name" value="ANK_REP_REGION"/>
    <property type="match status" value="3"/>
</dbReference>
<feature type="compositionally biased region" description="Basic and acidic residues" evidence="13">
    <location>
        <begin position="770"/>
        <end position="780"/>
    </location>
</feature>
<feature type="compositionally biased region" description="Low complexity" evidence="13">
    <location>
        <begin position="656"/>
        <end position="678"/>
    </location>
</feature>
<feature type="compositionally biased region" description="Pro residues" evidence="13">
    <location>
        <begin position="24"/>
        <end position="42"/>
    </location>
</feature>
<dbReference type="PROSITE" id="PS50088">
    <property type="entry name" value="ANK_REPEAT"/>
    <property type="match status" value="4"/>
</dbReference>
<dbReference type="EC" id="2.3.1.225" evidence="12"/>
<feature type="repeat" description="ANK" evidence="11">
    <location>
        <begin position="77"/>
        <end position="109"/>
    </location>
</feature>
<feature type="compositionally biased region" description="Polar residues" evidence="13">
    <location>
        <begin position="1"/>
        <end position="22"/>
    </location>
</feature>
<keyword evidence="5 12" id="KW-1133">Transmembrane helix</keyword>
<evidence type="ECO:0000256" key="2">
    <source>
        <dbReference type="ARBA" id="ARBA00010104"/>
    </source>
</evidence>
<dbReference type="SMART" id="SM00248">
    <property type="entry name" value="ANK"/>
    <property type="match status" value="6"/>
</dbReference>
<dbReference type="InterPro" id="IPR002110">
    <property type="entry name" value="Ankyrin_rpt"/>
</dbReference>
<keyword evidence="3 12" id="KW-0812">Transmembrane</keyword>
<feature type="domain" description="Palmitoyltransferase DHHC" evidence="14">
    <location>
        <begin position="459"/>
        <end position="596"/>
    </location>
</feature>
<feature type="region of interest" description="Disordered" evidence="13">
    <location>
        <begin position="631"/>
        <end position="678"/>
    </location>
</feature>
<keyword evidence="6 11" id="KW-0040">ANK repeat</keyword>
<evidence type="ECO:0000256" key="6">
    <source>
        <dbReference type="ARBA" id="ARBA00023043"/>
    </source>
</evidence>
<dbReference type="Proteomes" id="UP000311382">
    <property type="component" value="Unassembled WGS sequence"/>
</dbReference>
<evidence type="ECO:0000256" key="3">
    <source>
        <dbReference type="ARBA" id="ARBA00022692"/>
    </source>
</evidence>
<evidence type="ECO:0000313" key="16">
    <source>
        <dbReference type="Proteomes" id="UP000311382"/>
    </source>
</evidence>
<organism evidence="15 16">
    <name type="scientific">Rhodotorula diobovata</name>
    <dbReference type="NCBI Taxonomy" id="5288"/>
    <lineage>
        <taxon>Eukaryota</taxon>
        <taxon>Fungi</taxon>
        <taxon>Dikarya</taxon>
        <taxon>Basidiomycota</taxon>
        <taxon>Pucciniomycotina</taxon>
        <taxon>Microbotryomycetes</taxon>
        <taxon>Sporidiobolales</taxon>
        <taxon>Sporidiobolaceae</taxon>
        <taxon>Rhodotorula</taxon>
    </lineage>
</organism>
<protein>
    <recommendedName>
        <fullName evidence="12">Palmitoyltransferase</fullName>
        <ecNumber evidence="12">2.3.1.225</ecNumber>
    </recommendedName>
</protein>
<evidence type="ECO:0000256" key="8">
    <source>
        <dbReference type="ARBA" id="ARBA00023139"/>
    </source>
</evidence>
<feature type="repeat" description="ANK" evidence="11">
    <location>
        <begin position="111"/>
        <end position="143"/>
    </location>
</feature>
<comment type="catalytic activity">
    <reaction evidence="10 12">
        <text>L-cysteinyl-[protein] + hexadecanoyl-CoA = S-hexadecanoyl-L-cysteinyl-[protein] + CoA</text>
        <dbReference type="Rhea" id="RHEA:36683"/>
        <dbReference type="Rhea" id="RHEA-COMP:10131"/>
        <dbReference type="Rhea" id="RHEA-COMP:11032"/>
        <dbReference type="ChEBI" id="CHEBI:29950"/>
        <dbReference type="ChEBI" id="CHEBI:57287"/>
        <dbReference type="ChEBI" id="CHEBI:57379"/>
        <dbReference type="ChEBI" id="CHEBI:74151"/>
        <dbReference type="EC" id="2.3.1.225"/>
    </reaction>
</comment>
<feature type="compositionally biased region" description="Basic and acidic residues" evidence="13">
    <location>
        <begin position="814"/>
        <end position="824"/>
    </location>
</feature>
<evidence type="ECO:0000259" key="14">
    <source>
        <dbReference type="Pfam" id="PF01529"/>
    </source>
</evidence>
<evidence type="ECO:0000256" key="5">
    <source>
        <dbReference type="ARBA" id="ARBA00022989"/>
    </source>
</evidence>
<sequence length="824" mass="86080">MASPLSPQGKATATTQLSSTRVATPPPPPPPAEEPQPPPVPPLHRAAQQGGLDAVYALLDRPTPDQAALTASDPDGQGITPLHWAAINGNALVAKALLDRGALVDARGGDLDATPAMWAARNGHLDVVHLLVQHGADPRLADAQGFSLLHLAVHSSSAFLLAYLLVSCLAGCGAGGGGVDLDGPDPEGHTALAWACYQGDAISVELLLACGADPTCVDAAGLTPLHWAVTKGNAACIRRVASAPGVDLHARTLDHKTARDMALELKSYAAYARALADAGLDETGAKVDRPLGERNTRRAIFAVVALALGLALWLAAHAPWYVALLAVPATAFAMHHVVVRVLLGVGAPSPASAPSGAGASRHAHAHAHGGGAERVTQSPYLCAIIVASLAWVAWVWLSRFVSLHGYLLSNLVFSLLLSTCAYSLFRAVTLDPGTVRGPAVGSEGLKDVVDGLVDAGAFNGMNFCLACLVRRPLRSKHSYATERCVARFDHYCPWVWNDVGVNNHRQFLVFLISLVFGIAAFLRLTYGYFYEKAPDLPPTASCPSLSPTFLCMSLSYDPFPLLVATWAALQLLWTVILLGAQLYQVARQLTTLEQSNLGRYGYMGGKPGVSGARQQGAVEKWEAARATATASAGQSLARHAQQVGDGGAGDGDDDPAGLAHAPAAGDGAAAEDSSASARAPKGRMKLLLRLLGLDRFLPSSRSSSSRRRSRPPSSSSSSSAEAGAGTNPFDLGPASNCADFWTAGGELGVRYDALWGLPEGGFARVVAERRRREREEREAGGENGGGAWARVRGYRRGSGAPLGGTGAGQGQARGYERVALDEVV</sequence>
<dbReference type="STRING" id="5288.A0A5C5G1U8"/>
<dbReference type="Pfam" id="PF00023">
    <property type="entry name" value="Ank"/>
    <property type="match status" value="1"/>
</dbReference>
<dbReference type="InterPro" id="IPR001594">
    <property type="entry name" value="Palmitoyltrfase_DHHC"/>
</dbReference>
<dbReference type="GO" id="GO:0016020">
    <property type="term" value="C:membrane"/>
    <property type="evidence" value="ECO:0007669"/>
    <property type="project" value="UniProtKB-SubCell"/>
</dbReference>
<dbReference type="Gene3D" id="1.25.40.20">
    <property type="entry name" value="Ankyrin repeat-containing domain"/>
    <property type="match status" value="2"/>
</dbReference>
<dbReference type="PANTHER" id="PTHR24161:SF85">
    <property type="entry name" value="PALMITOYLTRANSFERASE HIP14"/>
    <property type="match status" value="1"/>
</dbReference>
<feature type="region of interest" description="Disordered" evidence="13">
    <location>
        <begin position="699"/>
        <end position="728"/>
    </location>
</feature>
<feature type="region of interest" description="Disordered" evidence="13">
    <location>
        <begin position="770"/>
        <end position="824"/>
    </location>
</feature>
<keyword evidence="12" id="KW-0808">Transferase</keyword>
<comment type="subcellular location">
    <subcellularLocation>
        <location evidence="1">Membrane</location>
        <topology evidence="1">Multi-pass membrane protein</topology>
    </subcellularLocation>
</comment>
<evidence type="ECO:0000313" key="15">
    <source>
        <dbReference type="EMBL" id="TNY23100.1"/>
    </source>
</evidence>
<feature type="transmembrane region" description="Helical" evidence="12">
    <location>
        <begin position="559"/>
        <end position="580"/>
    </location>
</feature>
<keyword evidence="12" id="KW-0012">Acyltransferase</keyword>
<name>A0A5C5G1U8_9BASI</name>
<keyword evidence="7 12" id="KW-0472">Membrane</keyword>
<dbReference type="PANTHER" id="PTHR24161">
    <property type="entry name" value="ANK_REP_REGION DOMAIN-CONTAINING PROTEIN-RELATED"/>
    <property type="match status" value="1"/>
</dbReference>
<dbReference type="AlphaFoldDB" id="A0A5C5G1U8"/>
<evidence type="ECO:0000256" key="11">
    <source>
        <dbReference type="PROSITE-ProRule" id="PRU00023"/>
    </source>
</evidence>
<evidence type="ECO:0000256" key="4">
    <source>
        <dbReference type="ARBA" id="ARBA00022737"/>
    </source>
</evidence>
<proteinExistence type="inferred from homology"/>
<evidence type="ECO:0000256" key="12">
    <source>
        <dbReference type="RuleBase" id="RU079119"/>
    </source>
</evidence>
<evidence type="ECO:0000256" key="13">
    <source>
        <dbReference type="SAM" id="MobiDB-lite"/>
    </source>
</evidence>
<comment type="domain">
    <text evidence="12">The DHHC domain is required for palmitoyltransferase activity.</text>
</comment>
<gene>
    <name evidence="15" type="ORF">DMC30DRAFT_444628</name>
</gene>
<feature type="repeat" description="ANK" evidence="11">
    <location>
        <begin position="220"/>
        <end position="253"/>
    </location>
</feature>
<dbReference type="Pfam" id="PF01529">
    <property type="entry name" value="DHHC"/>
    <property type="match status" value="1"/>
</dbReference>